<dbReference type="EMBL" id="FQUU01000005">
    <property type="protein sequence ID" value="SHF03713.1"/>
    <property type="molecule type" value="Genomic_DNA"/>
</dbReference>
<dbReference type="STRING" id="1121884.SAMN02745131_01682"/>
<reference evidence="6 7" key="1">
    <citation type="submission" date="2016-11" db="EMBL/GenBank/DDBJ databases">
        <authorList>
            <person name="Jaros S."/>
            <person name="Januszkiewicz K."/>
            <person name="Wedrychowicz H."/>
        </authorList>
    </citation>
    <scope>NUCLEOTIDE SEQUENCE [LARGE SCALE GENOMIC DNA]</scope>
    <source>
        <strain evidence="6 7">DSM 18119</strain>
    </source>
</reference>
<evidence type="ECO:0000256" key="3">
    <source>
        <dbReference type="ARBA" id="ARBA00023054"/>
    </source>
</evidence>
<evidence type="ECO:0000313" key="7">
    <source>
        <dbReference type="Proteomes" id="UP000184048"/>
    </source>
</evidence>
<protein>
    <submittedName>
        <fullName evidence="6">RmuC family protein</fullName>
    </submittedName>
</protein>
<dbReference type="PANTHER" id="PTHR30563">
    <property type="entry name" value="DNA RECOMBINATION PROTEIN RMUC"/>
    <property type="match status" value="1"/>
</dbReference>
<evidence type="ECO:0000256" key="5">
    <source>
        <dbReference type="SAM" id="Coils"/>
    </source>
</evidence>
<keyword evidence="4" id="KW-0233">DNA recombination</keyword>
<sequence>MDILLIVLCALVVATIVLIIVFRPRPNNNLFALSSKLDELFSRLDRITDNLKEDFRTNREEISRVSRDNREELSQTLLNFKTEMNETLRLITEQNRVGADTINKTLEDRISALVQKVESGHKESREAISTDWKEFSLVQRNKFDEWKMLQKEGTKNTVEQLDKITTRVEEKLTAVNEQSKADSNQMRQALEASFKGFRETFSKSVEDMNNLQREKFGQMEVKQTELVQKTEEKLEKMRETVDEKLQKTLNERLGQSFELVGKQLESVQKGLGEMQTLAQDVGGLKKVLSNVKMRGGLGEVQLEMLLENILAPDQYEANVRTKQSSSDVVEFAIKMPNRDEDRNYVWLPVDAKFPRDAYEYLQEAYDTNDVVRIEEAQRNLEATIKKMARDICEKYIDPPNTTDFAIMFLPFEGIYAEVVRKASLLEDIQKNCKVVVTGPTTFAAILNSLQMGFRTLAIQKRSSEVWTILGAVKKEFEAFGGMLEKAQKNIQTASNQLDEVMGKRTRAIQRKLKGVEALEDGEAQVVLSNVTTKELLEDEEL</sequence>
<feature type="coiled-coil region" evidence="5">
    <location>
        <begin position="220"/>
        <end position="251"/>
    </location>
</feature>
<name>A0A1M4YDN9_9BACT</name>
<dbReference type="Proteomes" id="UP000184048">
    <property type="component" value="Unassembled WGS sequence"/>
</dbReference>
<accession>A0A1M4YDN9</accession>
<dbReference type="InterPro" id="IPR003798">
    <property type="entry name" value="DNA_recombination_RmuC"/>
</dbReference>
<dbReference type="PANTHER" id="PTHR30563:SF0">
    <property type="entry name" value="DNA RECOMBINATION PROTEIN RMUC"/>
    <property type="match status" value="1"/>
</dbReference>
<keyword evidence="7" id="KW-1185">Reference proteome</keyword>
<dbReference type="Pfam" id="PF02646">
    <property type="entry name" value="RmuC"/>
    <property type="match status" value="1"/>
</dbReference>
<evidence type="ECO:0000313" key="6">
    <source>
        <dbReference type="EMBL" id="SHF03713.1"/>
    </source>
</evidence>
<gene>
    <name evidence="6" type="ORF">SAMN02745131_01682</name>
</gene>
<proteinExistence type="inferred from homology"/>
<evidence type="ECO:0000256" key="2">
    <source>
        <dbReference type="ARBA" id="ARBA00009840"/>
    </source>
</evidence>
<organism evidence="6 7">
    <name type="scientific">Flavisolibacter ginsengisoli DSM 18119</name>
    <dbReference type="NCBI Taxonomy" id="1121884"/>
    <lineage>
        <taxon>Bacteria</taxon>
        <taxon>Pseudomonadati</taxon>
        <taxon>Bacteroidota</taxon>
        <taxon>Chitinophagia</taxon>
        <taxon>Chitinophagales</taxon>
        <taxon>Chitinophagaceae</taxon>
        <taxon>Flavisolibacter</taxon>
    </lineage>
</organism>
<comment type="similarity">
    <text evidence="2">Belongs to the RmuC family.</text>
</comment>
<dbReference type="GO" id="GO:0006310">
    <property type="term" value="P:DNA recombination"/>
    <property type="evidence" value="ECO:0007669"/>
    <property type="project" value="UniProtKB-KW"/>
</dbReference>
<dbReference type="RefSeq" id="WP_072834882.1">
    <property type="nucleotide sequence ID" value="NZ_FQUU01000005.1"/>
</dbReference>
<evidence type="ECO:0000256" key="4">
    <source>
        <dbReference type="ARBA" id="ARBA00023172"/>
    </source>
</evidence>
<comment type="function">
    <text evidence="1">Involved in DNA recombination.</text>
</comment>
<dbReference type="SUPFAM" id="SSF58113">
    <property type="entry name" value="Apolipoprotein A-I"/>
    <property type="match status" value="1"/>
</dbReference>
<keyword evidence="3 5" id="KW-0175">Coiled coil</keyword>
<dbReference type="AlphaFoldDB" id="A0A1M4YDN9"/>
<evidence type="ECO:0000256" key="1">
    <source>
        <dbReference type="ARBA" id="ARBA00003416"/>
    </source>
</evidence>